<dbReference type="Pfam" id="PF01726">
    <property type="entry name" value="LexA_DNA_bind"/>
    <property type="match status" value="1"/>
</dbReference>
<dbReference type="RefSeq" id="WP_055265930.1">
    <property type="nucleotide sequence ID" value="NZ_CZAL01000005.1"/>
</dbReference>
<feature type="domain" description="LexA repressor DNA-binding" evidence="1">
    <location>
        <begin position="12"/>
        <end position="66"/>
    </location>
</feature>
<dbReference type="Gene3D" id="1.10.10.10">
    <property type="entry name" value="Winged helix-like DNA-binding domain superfamily/Winged helix DNA-binding domain"/>
    <property type="match status" value="1"/>
</dbReference>
<dbReference type="GO" id="GO:0004252">
    <property type="term" value="F:serine-type endopeptidase activity"/>
    <property type="evidence" value="ECO:0007669"/>
    <property type="project" value="UniProtKB-EC"/>
</dbReference>
<sequence length="96" mass="11364">MRKSKKTELKINQRHIDILEFAKRYMRENNYPPTEREIMAGVGFRSTQSIAKYMREMHQLGLIVMRKSPRAFYIPGVRYVFEDKPVVLDGEEAEKA</sequence>
<dbReference type="EMBL" id="CZAL01000005">
    <property type="protein sequence ID" value="CUP04679.1"/>
    <property type="molecule type" value="Genomic_DNA"/>
</dbReference>
<keyword evidence="2" id="KW-0378">Hydrolase</keyword>
<reference evidence="2 3" key="1">
    <citation type="submission" date="2015-09" db="EMBL/GenBank/DDBJ databases">
        <authorList>
            <consortium name="Pathogen Informatics"/>
        </authorList>
    </citation>
    <scope>NUCLEOTIDE SEQUENCE [LARGE SCALE GENOMIC DNA]</scope>
    <source>
        <strain evidence="2 3">2789STDY5834885</strain>
    </source>
</reference>
<organism evidence="2 3">
    <name type="scientific">Fusicatenibacter saccharivorans</name>
    <dbReference type="NCBI Taxonomy" id="1150298"/>
    <lineage>
        <taxon>Bacteria</taxon>
        <taxon>Bacillati</taxon>
        <taxon>Bacillota</taxon>
        <taxon>Clostridia</taxon>
        <taxon>Lachnospirales</taxon>
        <taxon>Lachnospiraceae</taxon>
        <taxon>Fusicatenibacter</taxon>
    </lineage>
</organism>
<evidence type="ECO:0000313" key="3">
    <source>
        <dbReference type="Proteomes" id="UP000095709"/>
    </source>
</evidence>
<evidence type="ECO:0000259" key="1">
    <source>
        <dbReference type="Pfam" id="PF01726"/>
    </source>
</evidence>
<dbReference type="InterPro" id="IPR036388">
    <property type="entry name" value="WH-like_DNA-bd_sf"/>
</dbReference>
<dbReference type="GO" id="GO:0006508">
    <property type="term" value="P:proteolysis"/>
    <property type="evidence" value="ECO:0007669"/>
    <property type="project" value="InterPro"/>
</dbReference>
<dbReference type="EC" id="3.4.21.88" evidence="2"/>
<dbReference type="InterPro" id="IPR006199">
    <property type="entry name" value="LexA_DNA-bd_dom"/>
</dbReference>
<protein>
    <submittedName>
        <fullName evidence="2">LexA repressor</fullName>
        <ecNumber evidence="2">3.4.21.88</ecNumber>
    </submittedName>
</protein>
<dbReference type="AlphaFoldDB" id="A0A174K645"/>
<gene>
    <name evidence="2" type="primary">lexA_1</name>
    <name evidence="2" type="ORF">ERS852498_01108</name>
</gene>
<dbReference type="InterPro" id="IPR036390">
    <property type="entry name" value="WH_DNA-bd_sf"/>
</dbReference>
<name>A0A174K645_9FIRM</name>
<dbReference type="SUPFAM" id="SSF46785">
    <property type="entry name" value="Winged helix' DNA-binding domain"/>
    <property type="match status" value="1"/>
</dbReference>
<accession>A0A174K645</accession>
<evidence type="ECO:0000313" key="2">
    <source>
        <dbReference type="EMBL" id="CUP04679.1"/>
    </source>
</evidence>
<dbReference type="Proteomes" id="UP000095709">
    <property type="component" value="Unassembled WGS sequence"/>
</dbReference>
<proteinExistence type="predicted"/>